<dbReference type="SUPFAM" id="SSF46785">
    <property type="entry name" value="Winged helix' DNA-binding domain"/>
    <property type="match status" value="1"/>
</dbReference>
<name>A0A4V1ABS9_HYDPS</name>
<sequence>MSPSEPPFTDPPLPCLDCAARISCLIGQMPRPQQDRLGPLIREQRFRKGEVLQAEGAEVEMVRTIKLGTVMLTRSGPDHVPRPVALVGRGHLMGLMGLLGQTTQVGAQALSPGRICDVPVAAMLGALVKDPVLQDTLHEQICRTVARLADWGQTMRLRGLHRQLVASLMLLAHEQGTRMVRIPSHVALSELLRTTRESVARTLRQLEDQGHLQRNDRWHVTLAPGHERVFAEG</sequence>
<keyword evidence="1" id="KW-0805">Transcription regulation</keyword>
<dbReference type="InterPro" id="IPR012318">
    <property type="entry name" value="HTH_CRP"/>
</dbReference>
<proteinExistence type="predicted"/>
<evidence type="ECO:0000259" key="4">
    <source>
        <dbReference type="PROSITE" id="PS50042"/>
    </source>
</evidence>
<dbReference type="EMBL" id="CP037867">
    <property type="protein sequence ID" value="QBM29023.1"/>
    <property type="molecule type" value="Genomic_DNA"/>
</dbReference>
<accession>A0A4V1ABS9</accession>
<keyword evidence="3" id="KW-0804">Transcription</keyword>
<evidence type="ECO:0000256" key="2">
    <source>
        <dbReference type="ARBA" id="ARBA00023125"/>
    </source>
</evidence>
<evidence type="ECO:0000256" key="3">
    <source>
        <dbReference type="ARBA" id="ARBA00023163"/>
    </source>
</evidence>
<dbReference type="Pfam" id="PF00027">
    <property type="entry name" value="cNMP_binding"/>
    <property type="match status" value="1"/>
</dbReference>
<dbReference type="GO" id="GO:0006355">
    <property type="term" value="P:regulation of DNA-templated transcription"/>
    <property type="evidence" value="ECO:0007669"/>
    <property type="project" value="InterPro"/>
</dbReference>
<dbReference type="InterPro" id="IPR014710">
    <property type="entry name" value="RmlC-like_jellyroll"/>
</dbReference>
<organism evidence="5 6">
    <name type="scientific">Hydrogenophaga pseudoflava</name>
    <name type="common">Pseudomonas carboxydoflava</name>
    <dbReference type="NCBI Taxonomy" id="47421"/>
    <lineage>
        <taxon>Bacteria</taxon>
        <taxon>Pseudomonadati</taxon>
        <taxon>Pseudomonadota</taxon>
        <taxon>Betaproteobacteria</taxon>
        <taxon>Burkholderiales</taxon>
        <taxon>Comamonadaceae</taxon>
        <taxon>Hydrogenophaga</taxon>
    </lineage>
</organism>
<keyword evidence="2" id="KW-0238">DNA-binding</keyword>
<reference evidence="5 6" key="1">
    <citation type="submission" date="2019-03" db="EMBL/GenBank/DDBJ databases">
        <authorList>
            <person name="Sebastian G."/>
            <person name="Baumann P."/>
            <person name="Ruckert C."/>
            <person name="Kalinowski J."/>
            <person name="Nebel B."/>
            <person name="Takors R."/>
            <person name="Blombach B."/>
        </authorList>
    </citation>
    <scope>NUCLEOTIDE SEQUENCE [LARGE SCALE GENOMIC DNA]</scope>
    <source>
        <strain evidence="5 6">DSM 1084</strain>
    </source>
</reference>
<dbReference type="Gene3D" id="2.60.120.10">
    <property type="entry name" value="Jelly Rolls"/>
    <property type="match status" value="1"/>
</dbReference>
<evidence type="ECO:0000256" key="1">
    <source>
        <dbReference type="ARBA" id="ARBA00023015"/>
    </source>
</evidence>
<dbReference type="InterPro" id="IPR018490">
    <property type="entry name" value="cNMP-bd_dom_sf"/>
</dbReference>
<keyword evidence="6" id="KW-1185">Reference proteome</keyword>
<dbReference type="SUPFAM" id="SSF51206">
    <property type="entry name" value="cAMP-binding domain-like"/>
    <property type="match status" value="1"/>
</dbReference>
<dbReference type="AlphaFoldDB" id="A0A4V1ABS9"/>
<dbReference type="GO" id="GO:0003677">
    <property type="term" value="F:DNA binding"/>
    <property type="evidence" value="ECO:0007669"/>
    <property type="project" value="UniProtKB-KW"/>
</dbReference>
<evidence type="ECO:0000313" key="6">
    <source>
        <dbReference type="Proteomes" id="UP000293912"/>
    </source>
</evidence>
<dbReference type="PROSITE" id="PS50042">
    <property type="entry name" value="CNMP_BINDING_3"/>
    <property type="match status" value="1"/>
</dbReference>
<dbReference type="Proteomes" id="UP000293912">
    <property type="component" value="Chromosome"/>
</dbReference>
<protein>
    <submittedName>
        <fullName evidence="5">Cyclic nucleotide-binding domain protein</fullName>
    </submittedName>
</protein>
<evidence type="ECO:0000313" key="5">
    <source>
        <dbReference type="EMBL" id="QBM29023.1"/>
    </source>
</evidence>
<dbReference type="InterPro" id="IPR000595">
    <property type="entry name" value="cNMP-bd_dom"/>
</dbReference>
<dbReference type="RefSeq" id="WP_164868406.1">
    <property type="nucleotide sequence ID" value="NZ_CP037867.1"/>
</dbReference>
<dbReference type="InterPro" id="IPR036390">
    <property type="entry name" value="WH_DNA-bd_sf"/>
</dbReference>
<dbReference type="KEGG" id="hpse:HPF_15110"/>
<gene>
    <name evidence="5" type="ORF">HPF_15110</name>
</gene>
<dbReference type="Pfam" id="PF13545">
    <property type="entry name" value="HTH_Crp_2"/>
    <property type="match status" value="1"/>
</dbReference>
<feature type="domain" description="Cyclic nucleotide-binding" evidence="4">
    <location>
        <begin position="25"/>
        <end position="99"/>
    </location>
</feature>